<dbReference type="GO" id="GO:0048046">
    <property type="term" value="C:apoplast"/>
    <property type="evidence" value="ECO:0007669"/>
    <property type="project" value="UniProtKB-SubCell"/>
</dbReference>
<dbReference type="InterPro" id="IPR034289">
    <property type="entry name" value="CuRO_3_LCC"/>
</dbReference>
<dbReference type="InterPro" id="IPR002355">
    <property type="entry name" value="Cu_oxidase_Cu_BS"/>
</dbReference>
<keyword evidence="10 13" id="KW-0560">Oxidoreductase</keyword>
<evidence type="ECO:0000256" key="10">
    <source>
        <dbReference type="ARBA" id="ARBA00023002"/>
    </source>
</evidence>
<dbReference type="InterPro" id="IPR017761">
    <property type="entry name" value="Laccase"/>
</dbReference>
<dbReference type="NCBIfam" id="TIGR03389">
    <property type="entry name" value="laccase"/>
    <property type="match status" value="1"/>
</dbReference>
<dbReference type="AlphaFoldDB" id="C0PRA7"/>
<evidence type="ECO:0000256" key="4">
    <source>
        <dbReference type="ARBA" id="ARBA00010609"/>
    </source>
</evidence>
<dbReference type="InterPro" id="IPR034285">
    <property type="entry name" value="CuRO_2_LCC"/>
</dbReference>
<dbReference type="PROSITE" id="PS00079">
    <property type="entry name" value="MULTICOPPER_OXIDASE1"/>
    <property type="match status" value="1"/>
</dbReference>
<sequence>MSLPSVRLSSAALVFLFTFAAYLAAIINAEIHHYTFVIERTIVTRLCKNYTIVTVNGQLPGPTIHVHNGDTVIVKAYNRAQHNATLHWHGVKQLRTGWADGPAYITQCPIPPGGHYTQRFTITGQEGTLWWHSHISWLRATVHGAIVILPQRGSLYPFPKPRAEIPIIIGEWWNKDPITVINQAILTGGAPNLSDAFTINGQPGDLYPCSTSETFRLPVKRGETYLLRIVNAALNTGHFFKIARHKFTVVAVDASYTKPYKTDVIVISAGQTTDVLVTADQPVGKYYMAARPYNNQAAGAFDNTTTTAIIEYIGYQNSTRPIFPKLPFYNDTPVVTKFSKALRSLASPEHPVEVPQTVHKSFISTVGLGLLPCETGNTCEGPNGTRLSASMNNVSFVDPTIAILQANYFGINGVFSTDFPSKPPHKFNYTGDDIPRNLWFPLPATKVKVLNYNATVQLVFQSTNIFVAENHPMHLHGYNFYVIGEGFGNYNPKTDPLKFNLVDPPERNTVIAPVSGWVAIRFKADNPGVWFLHCHLDDHLVWGLNMVFIVKNGHGPLATLEPPPKDLPPC</sequence>
<dbReference type="CDD" id="cd13849">
    <property type="entry name" value="CuRO_1_LCC_plant"/>
    <property type="match status" value="1"/>
</dbReference>
<keyword evidence="12 13" id="KW-0439">Lignin degradation</keyword>
<evidence type="ECO:0000256" key="2">
    <source>
        <dbReference type="ARBA" id="ARBA00002075"/>
    </source>
</evidence>
<comment type="subcellular location">
    <subcellularLocation>
        <location evidence="3 13">Secreted</location>
        <location evidence="3 13">Extracellular space</location>
        <location evidence="3 13">Apoplast</location>
    </subcellularLocation>
</comment>
<evidence type="ECO:0000256" key="12">
    <source>
        <dbReference type="ARBA" id="ARBA00023185"/>
    </source>
</evidence>
<comment type="function">
    <text evidence="2 13">Lignin degradation and detoxification of lignin-derived products.</text>
</comment>
<protein>
    <recommendedName>
        <fullName evidence="5 13">Laccase</fullName>
        <ecNumber evidence="5 13">1.10.3.2</ecNumber>
    </recommendedName>
    <alternativeName>
        <fullName evidence="13">Benzenediol:oxygen oxidoreductase</fullName>
    </alternativeName>
    <alternativeName>
        <fullName evidence="13">Diphenol oxidase</fullName>
    </alternativeName>
    <alternativeName>
        <fullName evidence="13">Urishiol oxidase</fullName>
    </alternativeName>
</protein>
<dbReference type="InterPro" id="IPR001117">
    <property type="entry name" value="Cu-oxidase_2nd"/>
</dbReference>
<evidence type="ECO:0000256" key="11">
    <source>
        <dbReference type="ARBA" id="ARBA00023008"/>
    </source>
</evidence>
<evidence type="ECO:0000313" key="17">
    <source>
        <dbReference type="EMBL" id="ACN40347.1"/>
    </source>
</evidence>
<keyword evidence="9 13" id="KW-0677">Repeat</keyword>
<keyword evidence="8 13" id="KW-0479">Metal-binding</keyword>
<evidence type="ECO:0000256" key="5">
    <source>
        <dbReference type="ARBA" id="ARBA00012297"/>
    </source>
</evidence>
<organism evidence="17">
    <name type="scientific">Picea sitchensis</name>
    <name type="common">Sitka spruce</name>
    <name type="synonym">Pinus sitchensis</name>
    <dbReference type="NCBI Taxonomy" id="3332"/>
    <lineage>
        <taxon>Eukaryota</taxon>
        <taxon>Viridiplantae</taxon>
        <taxon>Streptophyta</taxon>
        <taxon>Embryophyta</taxon>
        <taxon>Tracheophyta</taxon>
        <taxon>Spermatophyta</taxon>
        <taxon>Pinopsida</taxon>
        <taxon>Pinidae</taxon>
        <taxon>Conifers I</taxon>
        <taxon>Pinales</taxon>
        <taxon>Pinaceae</taxon>
        <taxon>Picea</taxon>
    </lineage>
</organism>
<evidence type="ECO:0000256" key="9">
    <source>
        <dbReference type="ARBA" id="ARBA00022737"/>
    </source>
</evidence>
<dbReference type="GO" id="GO:0046274">
    <property type="term" value="P:lignin catabolic process"/>
    <property type="evidence" value="ECO:0007669"/>
    <property type="project" value="UniProtKB-KW"/>
</dbReference>
<accession>C0PRA7</accession>
<proteinExistence type="evidence at transcript level"/>
<feature type="domain" description="Plastocyanin-like" evidence="16">
    <location>
        <begin position="39"/>
        <end position="151"/>
    </location>
</feature>
<keyword evidence="11 13" id="KW-0186">Copper</keyword>
<dbReference type="InterPro" id="IPR011707">
    <property type="entry name" value="Cu-oxidase-like_N"/>
</dbReference>
<reference evidence="17" key="1">
    <citation type="submission" date="2009-02" db="EMBL/GenBank/DDBJ databases">
        <title>Full length sequence-verified cDNA sequences from Sitka spruce (Picea sitchensis).</title>
        <authorList>
            <person name="Reid K.E."/>
            <person name="Liao N."/>
            <person name="Ralph S."/>
            <person name="Kolosova N."/>
            <person name="Oddy C."/>
            <person name="Moore R."/>
            <person name="Mayo M."/>
            <person name="Wagner S."/>
            <person name="King J."/>
            <person name="Yanchuk A."/>
            <person name="Holt R."/>
            <person name="Jones S."/>
            <person name="Marra M."/>
            <person name="Ritland C.E."/>
            <person name="Ritland K."/>
            <person name="Bohlmann J."/>
        </authorList>
    </citation>
    <scope>NUCLEOTIDE SEQUENCE</scope>
    <source>
        <tissue evidence="17">Green portion of the leader tissue</tissue>
    </source>
</reference>
<dbReference type="EC" id="1.10.3.2" evidence="5 13"/>
<dbReference type="GO" id="GO:0052716">
    <property type="term" value="F:hydroquinone:oxygen oxidoreductase activity"/>
    <property type="evidence" value="ECO:0007669"/>
    <property type="project" value="UniProtKB-EC"/>
</dbReference>
<evidence type="ECO:0000256" key="8">
    <source>
        <dbReference type="ARBA" id="ARBA00022723"/>
    </source>
</evidence>
<dbReference type="Gene3D" id="2.60.40.420">
    <property type="entry name" value="Cupredoxins - blue copper proteins"/>
    <property type="match status" value="3"/>
</dbReference>
<dbReference type="Pfam" id="PF07732">
    <property type="entry name" value="Cu-oxidase_3"/>
    <property type="match status" value="1"/>
</dbReference>
<evidence type="ECO:0000259" key="15">
    <source>
        <dbReference type="Pfam" id="PF07731"/>
    </source>
</evidence>
<keyword evidence="6 13" id="KW-0052">Apoplast</keyword>
<evidence type="ECO:0000256" key="7">
    <source>
        <dbReference type="ARBA" id="ARBA00022525"/>
    </source>
</evidence>
<comment type="cofactor">
    <cofactor evidence="13">
        <name>Cu cation</name>
        <dbReference type="ChEBI" id="CHEBI:23378"/>
    </cofactor>
    <text evidence="13">Binds 4 Cu cations per monomer.</text>
</comment>
<dbReference type="SUPFAM" id="SSF49503">
    <property type="entry name" value="Cupredoxins"/>
    <property type="match status" value="3"/>
</dbReference>
<keyword evidence="7 13" id="KW-0964">Secreted</keyword>
<dbReference type="SMR" id="C0PRA7"/>
<dbReference type="InterPro" id="IPR033138">
    <property type="entry name" value="Cu_oxidase_CS"/>
</dbReference>
<dbReference type="FunFam" id="2.60.40.420:FF:000049">
    <property type="entry name" value="Laccase"/>
    <property type="match status" value="1"/>
</dbReference>
<dbReference type="CDD" id="cd13875">
    <property type="entry name" value="CuRO_2_LCC_plant"/>
    <property type="match status" value="1"/>
</dbReference>
<evidence type="ECO:0000256" key="13">
    <source>
        <dbReference type="RuleBase" id="RU361119"/>
    </source>
</evidence>
<comment type="similarity">
    <text evidence="4 13">Belongs to the multicopper oxidase family.</text>
</comment>
<feature type="domain" description="Plastocyanin-like" evidence="15">
    <location>
        <begin position="418"/>
        <end position="553"/>
    </location>
</feature>
<evidence type="ECO:0000256" key="3">
    <source>
        <dbReference type="ARBA" id="ARBA00004271"/>
    </source>
</evidence>
<evidence type="ECO:0000256" key="1">
    <source>
        <dbReference type="ARBA" id="ARBA00000349"/>
    </source>
</evidence>
<dbReference type="Pfam" id="PF07731">
    <property type="entry name" value="Cu-oxidase_2"/>
    <property type="match status" value="1"/>
</dbReference>
<dbReference type="Pfam" id="PF00394">
    <property type="entry name" value="Cu-oxidase"/>
    <property type="match status" value="1"/>
</dbReference>
<evidence type="ECO:0000259" key="16">
    <source>
        <dbReference type="Pfam" id="PF07732"/>
    </source>
</evidence>
<evidence type="ECO:0000259" key="14">
    <source>
        <dbReference type="Pfam" id="PF00394"/>
    </source>
</evidence>
<evidence type="ECO:0000256" key="6">
    <source>
        <dbReference type="ARBA" id="ARBA00022523"/>
    </source>
</evidence>
<name>C0PRA7_PICSI</name>
<dbReference type="InterPro" id="IPR008972">
    <property type="entry name" value="Cupredoxin"/>
</dbReference>
<comment type="catalytic activity">
    <reaction evidence="1 13">
        <text>4 hydroquinone + O2 = 4 benzosemiquinone + 2 H2O</text>
        <dbReference type="Rhea" id="RHEA:11276"/>
        <dbReference type="ChEBI" id="CHEBI:15377"/>
        <dbReference type="ChEBI" id="CHEBI:15379"/>
        <dbReference type="ChEBI" id="CHEBI:17594"/>
        <dbReference type="ChEBI" id="CHEBI:17977"/>
        <dbReference type="EC" id="1.10.3.2"/>
    </reaction>
</comment>
<dbReference type="CDD" id="cd13897">
    <property type="entry name" value="CuRO_3_LCC_plant"/>
    <property type="match status" value="1"/>
</dbReference>
<dbReference type="PANTHER" id="PTHR11709:SF262">
    <property type="entry name" value="LACCASE-14"/>
    <property type="match status" value="1"/>
</dbReference>
<dbReference type="InterPro" id="IPR045087">
    <property type="entry name" value="Cu-oxidase_fam"/>
</dbReference>
<dbReference type="PROSITE" id="PS00080">
    <property type="entry name" value="MULTICOPPER_OXIDASE2"/>
    <property type="match status" value="1"/>
</dbReference>
<dbReference type="InterPro" id="IPR034288">
    <property type="entry name" value="CuRO_1_LCC"/>
</dbReference>
<dbReference type="InterPro" id="IPR011706">
    <property type="entry name" value="Cu-oxidase_C"/>
</dbReference>
<dbReference type="PANTHER" id="PTHR11709">
    <property type="entry name" value="MULTI-COPPER OXIDASE"/>
    <property type="match status" value="1"/>
</dbReference>
<dbReference type="GO" id="GO:0005507">
    <property type="term" value="F:copper ion binding"/>
    <property type="evidence" value="ECO:0007669"/>
    <property type="project" value="InterPro"/>
</dbReference>
<feature type="domain" description="Plastocyanin-like" evidence="14">
    <location>
        <begin position="165"/>
        <end position="313"/>
    </location>
</feature>
<dbReference type="EMBL" id="BT070850">
    <property type="protein sequence ID" value="ACN40347.1"/>
    <property type="molecule type" value="mRNA"/>
</dbReference>